<evidence type="ECO:0000256" key="1">
    <source>
        <dbReference type="SAM" id="MobiDB-lite"/>
    </source>
</evidence>
<evidence type="ECO:0000313" key="3">
    <source>
        <dbReference type="Proteomes" id="UP001189429"/>
    </source>
</evidence>
<accession>A0ABN9W8L4</accession>
<feature type="compositionally biased region" description="Low complexity" evidence="1">
    <location>
        <begin position="74"/>
        <end position="90"/>
    </location>
</feature>
<feature type="region of interest" description="Disordered" evidence="1">
    <location>
        <begin position="62"/>
        <end position="90"/>
    </location>
</feature>
<proteinExistence type="predicted"/>
<feature type="region of interest" description="Disordered" evidence="1">
    <location>
        <begin position="153"/>
        <end position="184"/>
    </location>
</feature>
<feature type="compositionally biased region" description="Pro residues" evidence="1">
    <location>
        <begin position="24"/>
        <end position="34"/>
    </location>
</feature>
<evidence type="ECO:0000313" key="2">
    <source>
        <dbReference type="EMBL" id="CAK0882546.1"/>
    </source>
</evidence>
<dbReference type="EMBL" id="CAUYUJ010018305">
    <property type="protein sequence ID" value="CAK0882546.1"/>
    <property type="molecule type" value="Genomic_DNA"/>
</dbReference>
<organism evidence="2 3">
    <name type="scientific">Prorocentrum cordatum</name>
    <dbReference type="NCBI Taxonomy" id="2364126"/>
    <lineage>
        <taxon>Eukaryota</taxon>
        <taxon>Sar</taxon>
        <taxon>Alveolata</taxon>
        <taxon>Dinophyceae</taxon>
        <taxon>Prorocentrales</taxon>
        <taxon>Prorocentraceae</taxon>
        <taxon>Prorocentrum</taxon>
    </lineage>
</organism>
<dbReference type="Proteomes" id="UP001189429">
    <property type="component" value="Unassembled WGS sequence"/>
</dbReference>
<feature type="region of interest" description="Disordered" evidence="1">
    <location>
        <begin position="1"/>
        <end position="49"/>
    </location>
</feature>
<reference evidence="2" key="1">
    <citation type="submission" date="2023-10" db="EMBL/GenBank/DDBJ databases">
        <authorList>
            <person name="Chen Y."/>
            <person name="Shah S."/>
            <person name="Dougan E. K."/>
            <person name="Thang M."/>
            <person name="Chan C."/>
        </authorList>
    </citation>
    <scope>NUCLEOTIDE SEQUENCE [LARGE SCALE GENOMIC DNA]</scope>
</reference>
<protein>
    <recommendedName>
        <fullName evidence="4">C3H1-type domain-containing protein</fullName>
    </recommendedName>
</protein>
<sequence>MGEGQVRAQGGPGLERQDAAHLAQPPPQFPPRPPGILASALGQQEQRREAHVLVKNTFINVSEDDDEDEQPSYRPCASAPASSLRRPRGAAAARGTAAAAAGRAAAAPAGVAASVGSSGHPGNCRPCAHAWKPAGCSKGLACTFCHACTEEDFKDPPRGAEGEDQQAEGAEGAAAGGHGRRHARRVRGGLQRLGRLGGSAVSFALPKELMAVSDGAGWSVQWAVDLHRLCTKNRCGDAKGFTLPLHGRQVQFRFFLKPAEQSDAGGGKASFCKDSQLASVMLKCTDTGAVQPGARVSVAFTVGALPRRWASQGHDFATEPCCALHEREPPWDLAAAADGAGRCVLRAVVTPVPEQ</sequence>
<evidence type="ECO:0008006" key="4">
    <source>
        <dbReference type="Google" id="ProtNLM"/>
    </source>
</evidence>
<name>A0ABN9W8L4_9DINO</name>
<comment type="caution">
    <text evidence="2">The sequence shown here is derived from an EMBL/GenBank/DDBJ whole genome shotgun (WGS) entry which is preliminary data.</text>
</comment>
<keyword evidence="3" id="KW-1185">Reference proteome</keyword>
<gene>
    <name evidence="2" type="ORF">PCOR1329_LOCUS65020</name>
</gene>